<evidence type="ECO:0000256" key="2">
    <source>
        <dbReference type="ARBA" id="ARBA00022723"/>
    </source>
</evidence>
<dbReference type="InterPro" id="IPR000602">
    <property type="entry name" value="Glyco_hydro_38_N"/>
</dbReference>
<dbReference type="InterPro" id="IPR011013">
    <property type="entry name" value="Gal_mutarotase_sf_dom"/>
</dbReference>
<sequence length="1021" mass="114872">MNEASFKRISRIAEALKDNIQRAHYPFSKATVGGDIPTRDYHAGDYFGKADGNYDMTATVPLPDYDASRHYALSIATRGYNDDNSRNPQMKLFIGDELVQGLDVNHRTTRVESSWVVDDQIDLRLQIYAGRDDKQFPVDIEAFWLDEQSWTTYFDFMTYLGCWQNVDSDDNLDNRYHRALEAAANLVDLRAPYSDDYEQSLRQASDLLHSQLDEAPDAKNGTIYAIGHTHIDMAWLWPIRQTVEKANRSWATVLNLMKQYPDFQFMHSSPQLYKWIKEKYPEEYAQIKQAVKDGRWEPEGAMWVEPDTNLPSGESLVRQILYGKRFFKKEFDLDSRVLWLPDAFGYTGALPQIMKKAGVDYFMTTKLAWNDTNIWPDTSFYWQGIDGSKVVAHIINTISEFWSLNEWYSTYSGLVTPNVLKKTWDKYRQKDVSDSVLVAYGWGDGGGGPTAEMMEYLKRFKQGIAGMPRIKNAGAAEYFDHLAAQLAEHPGEVPTWMGEMYFEFHRGVFTSLAKNKHNNRAIEALLSATEKLLATVPGAAAHHETLDDIWERTMMNQFHDVLPGSSIKEVYDQTDKDYAKGFAELDKILTAVATDHLTAQTDAITLYNPLGETRNMDVVLPLSLTQTANAAGKPLPVQHLSDKQALVRVPAAAPFSMTTITTGSEAAADLPAEEPLGPSFETADLAVTFDTNFAITSLIDKHAGREVVPAGGKLNELVVYQDLPTEYDAWNIDSTYHAKSWPVSDVVSATIASRGPLEDVLHIVRRFGQSLIDQRWHFTHGTTRIAVETDLDWHDDHMLLRSENAVDVNADSATYDIQFGTLKRPVNKNTSWEQAKFEVPAQLWADLSDRGYGLSILTDAKYGYDAAYQHLGLSLHRCPTMPDSEADTGADHFTYTLMPHAGDWVQAGTMQAALALNNQPIVWQGYAASETAPFVTCDKDDILIDTIKVAEDSDATILRGYEFTDAASQATWTFTKPLASAAICDLLENEQTPLIISEDGRSVTVPFKPFEIQTVKITFQK</sequence>
<evidence type="ECO:0000256" key="4">
    <source>
        <dbReference type="ARBA" id="ARBA00023295"/>
    </source>
</evidence>
<dbReference type="Pfam" id="PF09261">
    <property type="entry name" value="Alpha-mann_mid"/>
    <property type="match status" value="1"/>
</dbReference>
<dbReference type="InterPro" id="IPR015341">
    <property type="entry name" value="Glyco_hydro_38_cen"/>
</dbReference>
<dbReference type="SUPFAM" id="SSF88713">
    <property type="entry name" value="Glycoside hydrolase/deacetylase"/>
    <property type="match status" value="1"/>
</dbReference>
<dbReference type="Pfam" id="PF17677">
    <property type="entry name" value="Glyco_hydro38C2"/>
    <property type="match status" value="1"/>
</dbReference>
<dbReference type="InterPro" id="IPR041147">
    <property type="entry name" value="GH38_C"/>
</dbReference>
<dbReference type="Pfam" id="PF07748">
    <property type="entry name" value="Glyco_hydro_38C"/>
    <property type="match status" value="1"/>
</dbReference>
<dbReference type="Gene3D" id="3.20.110.10">
    <property type="entry name" value="Glycoside hydrolase 38, N terminal domain"/>
    <property type="match status" value="1"/>
</dbReference>
<dbReference type="InterPro" id="IPR011682">
    <property type="entry name" value="Glyco_hydro_38_C"/>
</dbReference>
<dbReference type="RefSeq" id="WP_164510039.1">
    <property type="nucleotide sequence ID" value="NZ_JBHTOG010000063.1"/>
</dbReference>
<dbReference type="PANTHER" id="PTHR46017">
    <property type="entry name" value="ALPHA-MANNOSIDASE 2C1"/>
    <property type="match status" value="1"/>
</dbReference>
<dbReference type="InterPro" id="IPR011330">
    <property type="entry name" value="Glyco_hydro/deAcase_b/a-brl"/>
</dbReference>
<dbReference type="Gene3D" id="2.60.40.2220">
    <property type="match status" value="1"/>
</dbReference>
<evidence type="ECO:0000256" key="1">
    <source>
        <dbReference type="ARBA" id="ARBA00009792"/>
    </source>
</evidence>
<dbReference type="Proteomes" id="UP001597192">
    <property type="component" value="Unassembled WGS sequence"/>
</dbReference>
<keyword evidence="7" id="KW-1185">Reference proteome</keyword>
<name>A0ABW4CV15_9LACO</name>
<dbReference type="SMART" id="SM00872">
    <property type="entry name" value="Alpha-mann_mid"/>
    <property type="match status" value="1"/>
</dbReference>
<dbReference type="InterPro" id="IPR037094">
    <property type="entry name" value="Glyco_hydro_38_cen_sf"/>
</dbReference>
<evidence type="ECO:0000256" key="3">
    <source>
        <dbReference type="ARBA" id="ARBA00022801"/>
    </source>
</evidence>
<gene>
    <name evidence="6" type="ORF">ACFQ47_11120</name>
</gene>
<evidence type="ECO:0000313" key="6">
    <source>
        <dbReference type="EMBL" id="MFD1433215.1"/>
    </source>
</evidence>
<dbReference type="EMBL" id="JBHTOG010000063">
    <property type="protein sequence ID" value="MFD1433215.1"/>
    <property type="molecule type" value="Genomic_DNA"/>
</dbReference>
<comment type="caution">
    <text evidence="6">The sequence shown here is derived from an EMBL/GenBank/DDBJ whole genome shotgun (WGS) entry which is preliminary data.</text>
</comment>
<keyword evidence="2" id="KW-0479">Metal-binding</keyword>
<evidence type="ECO:0000313" key="7">
    <source>
        <dbReference type="Proteomes" id="UP001597192"/>
    </source>
</evidence>
<dbReference type="SUPFAM" id="SSF74650">
    <property type="entry name" value="Galactose mutarotase-like"/>
    <property type="match status" value="1"/>
</dbReference>
<dbReference type="Pfam" id="PF01074">
    <property type="entry name" value="Glyco_hydro_38N"/>
    <property type="match status" value="1"/>
</dbReference>
<keyword evidence="4" id="KW-0326">Glycosidase</keyword>
<reference evidence="7" key="1">
    <citation type="journal article" date="2019" name="Int. J. Syst. Evol. Microbiol.">
        <title>The Global Catalogue of Microorganisms (GCM) 10K type strain sequencing project: providing services to taxonomists for standard genome sequencing and annotation.</title>
        <authorList>
            <consortium name="The Broad Institute Genomics Platform"/>
            <consortium name="The Broad Institute Genome Sequencing Center for Infectious Disease"/>
            <person name="Wu L."/>
            <person name="Ma J."/>
        </authorList>
    </citation>
    <scope>NUCLEOTIDE SEQUENCE [LARGE SCALE GENOMIC DNA]</scope>
    <source>
        <strain evidence="7">CCM 8947</strain>
    </source>
</reference>
<dbReference type="InterPro" id="IPR028995">
    <property type="entry name" value="Glyco_hydro_57/38_cen_sf"/>
</dbReference>
<dbReference type="PANTHER" id="PTHR46017:SF1">
    <property type="entry name" value="ALPHA-MANNOSIDASE 2C1"/>
    <property type="match status" value="1"/>
</dbReference>
<accession>A0ABW4CV15</accession>
<dbReference type="Gene3D" id="2.70.98.30">
    <property type="entry name" value="Golgi alpha-mannosidase II, domain 4"/>
    <property type="match status" value="1"/>
</dbReference>
<proteinExistence type="inferred from homology"/>
<dbReference type="CDD" id="cd10789">
    <property type="entry name" value="GH38N_AMII_ER_cytosolic"/>
    <property type="match status" value="1"/>
</dbReference>
<comment type="similarity">
    <text evidence="1">Belongs to the glycosyl hydrolase 38 family.</text>
</comment>
<protein>
    <submittedName>
        <fullName evidence="6">Alpha-mannosidase</fullName>
    </submittedName>
</protein>
<keyword evidence="3" id="KW-0378">Hydrolase</keyword>
<dbReference type="SUPFAM" id="SSF88688">
    <property type="entry name" value="Families 57/38 glycoside transferase middle domain"/>
    <property type="match status" value="1"/>
</dbReference>
<evidence type="ECO:0000259" key="5">
    <source>
        <dbReference type="SMART" id="SM00872"/>
    </source>
</evidence>
<organism evidence="6 7">
    <name type="scientific">Lacticaseibacillus yichunensis</name>
    <dbReference type="NCBI Taxonomy" id="2486015"/>
    <lineage>
        <taxon>Bacteria</taxon>
        <taxon>Bacillati</taxon>
        <taxon>Bacillota</taxon>
        <taxon>Bacilli</taxon>
        <taxon>Lactobacillales</taxon>
        <taxon>Lactobacillaceae</taxon>
        <taxon>Lacticaseibacillus</taxon>
    </lineage>
</organism>
<dbReference type="InterPro" id="IPR027291">
    <property type="entry name" value="Glyco_hydro_38_N_sf"/>
</dbReference>
<dbReference type="Gene3D" id="1.20.1270.50">
    <property type="entry name" value="Glycoside hydrolase family 38, central domain"/>
    <property type="match status" value="1"/>
</dbReference>
<feature type="domain" description="Glycoside hydrolase family 38 central" evidence="5">
    <location>
        <begin position="503"/>
        <end position="578"/>
    </location>
</feature>